<dbReference type="InterPro" id="IPR036249">
    <property type="entry name" value="Thioredoxin-like_sf"/>
</dbReference>
<dbReference type="SFLD" id="SFLDG00358">
    <property type="entry name" value="Main_(cytGST)"/>
    <property type="match status" value="1"/>
</dbReference>
<dbReference type="SFLD" id="SFLDS00019">
    <property type="entry name" value="Glutathione_Transferase_(cytos"/>
    <property type="match status" value="1"/>
</dbReference>
<dbReference type="PANTHER" id="PTHR42673:SF4">
    <property type="entry name" value="MALEYLACETOACETATE ISOMERASE"/>
    <property type="match status" value="1"/>
</dbReference>
<dbReference type="InterPro" id="IPR036282">
    <property type="entry name" value="Glutathione-S-Trfase_C_sf"/>
</dbReference>
<dbReference type="GO" id="GO:0005739">
    <property type="term" value="C:mitochondrion"/>
    <property type="evidence" value="ECO:0007669"/>
    <property type="project" value="TreeGrafter"/>
</dbReference>
<dbReference type="Pfam" id="PF13409">
    <property type="entry name" value="GST_N_2"/>
    <property type="match status" value="1"/>
</dbReference>
<sequence length="242" mass="27424">MSLTTSSSVVTYHLYTFFASSCASRIRIAFHLKGIPLTSHYIDMRNDEHQSEAHRALNPSAAIPVLVVETLDPETDQTSKVTLTQSVAILEFLEETFPAQRPLLPPASQPVERARVRELVYIVTSDIFPPTNSRIATRVRGIRDSKDDKTAFVTNIMSEGFQAYEGMLERYSRDKKYSASDEITLADVCLIPQVEQARFYDMDFTVWPLLNGVIGRLEKVDAFRQSGYEYQGDTPAQYKKEL</sequence>
<evidence type="ECO:0000313" key="4">
    <source>
        <dbReference type="EMBL" id="KAF2708504.1"/>
    </source>
</evidence>
<evidence type="ECO:0000259" key="2">
    <source>
        <dbReference type="PROSITE" id="PS50404"/>
    </source>
</evidence>
<keyword evidence="5" id="KW-1185">Reference proteome</keyword>
<comment type="similarity">
    <text evidence="1">Belongs to the GST superfamily. Zeta family.</text>
</comment>
<dbReference type="GO" id="GO:0004364">
    <property type="term" value="F:glutathione transferase activity"/>
    <property type="evidence" value="ECO:0007669"/>
    <property type="project" value="TreeGrafter"/>
</dbReference>
<dbReference type="Gene3D" id="3.40.30.10">
    <property type="entry name" value="Glutaredoxin"/>
    <property type="match status" value="1"/>
</dbReference>
<dbReference type="SUPFAM" id="SSF47616">
    <property type="entry name" value="GST C-terminal domain-like"/>
    <property type="match status" value="1"/>
</dbReference>
<dbReference type="OrthoDB" id="202840at2759"/>
<feature type="domain" description="GST N-terminal" evidence="2">
    <location>
        <begin position="10"/>
        <end position="101"/>
    </location>
</feature>
<dbReference type="InterPro" id="IPR010987">
    <property type="entry name" value="Glutathione-S-Trfase_C-like"/>
</dbReference>
<keyword evidence="4" id="KW-0413">Isomerase</keyword>
<dbReference type="EMBL" id="MU005772">
    <property type="protein sequence ID" value="KAF2708504.1"/>
    <property type="molecule type" value="Genomic_DNA"/>
</dbReference>
<name>A0A6G1K6Q6_9PLEO</name>
<dbReference type="AlphaFoldDB" id="A0A6G1K6Q6"/>
<proteinExistence type="inferred from homology"/>
<dbReference type="SUPFAM" id="SSF52833">
    <property type="entry name" value="Thioredoxin-like"/>
    <property type="match status" value="1"/>
</dbReference>
<dbReference type="GO" id="GO:0006749">
    <property type="term" value="P:glutathione metabolic process"/>
    <property type="evidence" value="ECO:0007669"/>
    <property type="project" value="TreeGrafter"/>
</dbReference>
<dbReference type="PROSITE" id="PS50404">
    <property type="entry name" value="GST_NTER"/>
    <property type="match status" value="1"/>
</dbReference>
<dbReference type="GO" id="GO:0016034">
    <property type="term" value="F:maleylacetoacetate isomerase activity"/>
    <property type="evidence" value="ECO:0007669"/>
    <property type="project" value="TreeGrafter"/>
</dbReference>
<dbReference type="InterPro" id="IPR004045">
    <property type="entry name" value="Glutathione_S-Trfase_N"/>
</dbReference>
<dbReference type="InterPro" id="IPR004046">
    <property type="entry name" value="GST_C"/>
</dbReference>
<accession>A0A6G1K6Q6</accession>
<dbReference type="Pfam" id="PF00043">
    <property type="entry name" value="GST_C"/>
    <property type="match status" value="1"/>
</dbReference>
<dbReference type="Gene3D" id="1.20.1050.10">
    <property type="match status" value="1"/>
</dbReference>
<dbReference type="NCBIfam" id="TIGR01262">
    <property type="entry name" value="maiA"/>
    <property type="match status" value="1"/>
</dbReference>
<evidence type="ECO:0000259" key="3">
    <source>
        <dbReference type="PROSITE" id="PS50405"/>
    </source>
</evidence>
<dbReference type="Proteomes" id="UP000799428">
    <property type="component" value="Unassembled WGS sequence"/>
</dbReference>
<dbReference type="PANTHER" id="PTHR42673">
    <property type="entry name" value="MALEYLACETOACETATE ISOMERASE"/>
    <property type="match status" value="1"/>
</dbReference>
<dbReference type="InterPro" id="IPR040079">
    <property type="entry name" value="Glutathione_S-Trfase"/>
</dbReference>
<organism evidence="4 5">
    <name type="scientific">Pleomassaria siparia CBS 279.74</name>
    <dbReference type="NCBI Taxonomy" id="1314801"/>
    <lineage>
        <taxon>Eukaryota</taxon>
        <taxon>Fungi</taxon>
        <taxon>Dikarya</taxon>
        <taxon>Ascomycota</taxon>
        <taxon>Pezizomycotina</taxon>
        <taxon>Dothideomycetes</taxon>
        <taxon>Pleosporomycetidae</taxon>
        <taxon>Pleosporales</taxon>
        <taxon>Pleomassariaceae</taxon>
        <taxon>Pleomassaria</taxon>
    </lineage>
</organism>
<protein>
    <submittedName>
        <fullName evidence="4">Maleylacetoacetate isomerase</fullName>
    </submittedName>
</protein>
<evidence type="ECO:0000313" key="5">
    <source>
        <dbReference type="Proteomes" id="UP000799428"/>
    </source>
</evidence>
<reference evidence="4" key="1">
    <citation type="journal article" date="2020" name="Stud. Mycol.">
        <title>101 Dothideomycetes genomes: a test case for predicting lifestyles and emergence of pathogens.</title>
        <authorList>
            <person name="Haridas S."/>
            <person name="Albert R."/>
            <person name="Binder M."/>
            <person name="Bloem J."/>
            <person name="Labutti K."/>
            <person name="Salamov A."/>
            <person name="Andreopoulos B."/>
            <person name="Baker S."/>
            <person name="Barry K."/>
            <person name="Bills G."/>
            <person name="Bluhm B."/>
            <person name="Cannon C."/>
            <person name="Castanera R."/>
            <person name="Culley D."/>
            <person name="Daum C."/>
            <person name="Ezra D."/>
            <person name="Gonzalez J."/>
            <person name="Henrissat B."/>
            <person name="Kuo A."/>
            <person name="Liang C."/>
            <person name="Lipzen A."/>
            <person name="Lutzoni F."/>
            <person name="Magnuson J."/>
            <person name="Mondo S."/>
            <person name="Nolan M."/>
            <person name="Ohm R."/>
            <person name="Pangilinan J."/>
            <person name="Park H.-J."/>
            <person name="Ramirez L."/>
            <person name="Alfaro M."/>
            <person name="Sun H."/>
            <person name="Tritt A."/>
            <person name="Yoshinaga Y."/>
            <person name="Zwiers L.-H."/>
            <person name="Turgeon B."/>
            <person name="Goodwin S."/>
            <person name="Spatafora J."/>
            <person name="Crous P."/>
            <person name="Grigoriev I."/>
        </authorList>
    </citation>
    <scope>NUCLEOTIDE SEQUENCE</scope>
    <source>
        <strain evidence="4">CBS 279.74</strain>
    </source>
</reference>
<feature type="domain" description="GST C-terminal" evidence="3">
    <location>
        <begin position="109"/>
        <end position="242"/>
    </location>
</feature>
<dbReference type="PROSITE" id="PS50405">
    <property type="entry name" value="GST_CTER"/>
    <property type="match status" value="1"/>
</dbReference>
<evidence type="ECO:0000256" key="1">
    <source>
        <dbReference type="ARBA" id="ARBA00010007"/>
    </source>
</evidence>
<dbReference type="InterPro" id="IPR005955">
    <property type="entry name" value="GST_Zeta"/>
</dbReference>
<dbReference type="GO" id="GO:0006559">
    <property type="term" value="P:L-phenylalanine catabolic process"/>
    <property type="evidence" value="ECO:0007669"/>
    <property type="project" value="TreeGrafter"/>
</dbReference>
<gene>
    <name evidence="4" type="ORF">K504DRAFT_468833</name>
</gene>